<dbReference type="GO" id="GO:0016491">
    <property type="term" value="F:oxidoreductase activity"/>
    <property type="evidence" value="ECO:0007669"/>
    <property type="project" value="UniProtKB-KW"/>
</dbReference>
<evidence type="ECO:0000313" key="5">
    <source>
        <dbReference type="Proteomes" id="UP000503820"/>
    </source>
</evidence>
<protein>
    <submittedName>
        <fullName evidence="4">Thioredoxin reductase</fullName>
    </submittedName>
</protein>
<dbReference type="Pfam" id="PF07992">
    <property type="entry name" value="Pyr_redox_2"/>
    <property type="match status" value="1"/>
</dbReference>
<evidence type="ECO:0000313" key="4">
    <source>
        <dbReference type="EMBL" id="GFM38353.1"/>
    </source>
</evidence>
<organism evidence="4 5">
    <name type="scientific">Desulfovibrio psychrotolerans</name>
    <dbReference type="NCBI Taxonomy" id="415242"/>
    <lineage>
        <taxon>Bacteria</taxon>
        <taxon>Pseudomonadati</taxon>
        <taxon>Thermodesulfobacteriota</taxon>
        <taxon>Desulfovibrionia</taxon>
        <taxon>Desulfovibrionales</taxon>
        <taxon>Desulfovibrionaceae</taxon>
        <taxon>Desulfovibrio</taxon>
    </lineage>
</organism>
<dbReference type="InterPro" id="IPR050097">
    <property type="entry name" value="Ferredoxin-NADP_redctase_2"/>
</dbReference>
<dbReference type="AlphaFoldDB" id="A0A7J0BXD3"/>
<evidence type="ECO:0000256" key="1">
    <source>
        <dbReference type="ARBA" id="ARBA00022630"/>
    </source>
</evidence>
<keyword evidence="5" id="KW-1185">Reference proteome</keyword>
<evidence type="ECO:0000256" key="2">
    <source>
        <dbReference type="ARBA" id="ARBA00023002"/>
    </source>
</evidence>
<gene>
    <name evidence="4" type="ORF">DSM19430T_30370</name>
</gene>
<sequence length="300" mass="31428">MSENNNIPLAIIGAGPAGLSAGIYTARAGINTLIFGSEPKVAGDYDIDNYFGFHETITGRELITRGRMQAQRFGARITDAKVLSLHHGDNGGFRIHTDSGEYTACGIILATGVARVRPGIANLTDYEGKGVSYCVSCDGFFYKGRKVVVLGEGIYAANQALELLTYTPHVTICTQGGTLNMTEAFSKQLKTAGIPVLETRVTSLAGDNGLSSVTLQEGGSLEAEGLFIAMGEASSLDFAYSLGVERNGVFLVADNEQRTNIQGVFAAGDCTGGFMQIGVAVGEGAKAAKAAISYVKKLCA</sequence>
<accession>A0A7J0BXD3</accession>
<evidence type="ECO:0000259" key="3">
    <source>
        <dbReference type="Pfam" id="PF07992"/>
    </source>
</evidence>
<dbReference type="PRINTS" id="PR00469">
    <property type="entry name" value="PNDRDTASEII"/>
</dbReference>
<dbReference type="RefSeq" id="WP_174410965.1">
    <property type="nucleotide sequence ID" value="NZ_BLVP01000036.1"/>
</dbReference>
<keyword evidence="2" id="KW-0560">Oxidoreductase</keyword>
<feature type="domain" description="FAD/NAD(P)-binding" evidence="3">
    <location>
        <begin position="9"/>
        <end position="284"/>
    </location>
</feature>
<dbReference type="PANTHER" id="PTHR48105">
    <property type="entry name" value="THIOREDOXIN REDUCTASE 1-RELATED-RELATED"/>
    <property type="match status" value="1"/>
</dbReference>
<comment type="caution">
    <text evidence="4">The sequence shown here is derived from an EMBL/GenBank/DDBJ whole genome shotgun (WGS) entry which is preliminary data.</text>
</comment>
<dbReference type="InterPro" id="IPR023753">
    <property type="entry name" value="FAD/NAD-binding_dom"/>
</dbReference>
<reference evidence="4 5" key="1">
    <citation type="submission" date="2020-05" db="EMBL/GenBank/DDBJ databases">
        <title>Draft genome sequence of Desulfovibrio psychrotolerans JS1T.</title>
        <authorList>
            <person name="Ueno A."/>
            <person name="Tamazawa S."/>
            <person name="Tamamura S."/>
            <person name="Murakami T."/>
            <person name="Kiyama T."/>
            <person name="Inomata H."/>
            <person name="Amano Y."/>
            <person name="Miyakawa K."/>
            <person name="Tamaki H."/>
            <person name="Naganuma T."/>
            <person name="Kaneko K."/>
        </authorList>
    </citation>
    <scope>NUCLEOTIDE SEQUENCE [LARGE SCALE GENOMIC DNA]</scope>
    <source>
        <strain evidence="4 5">JS1</strain>
    </source>
</reference>
<dbReference type="PRINTS" id="PR00368">
    <property type="entry name" value="FADPNR"/>
</dbReference>
<keyword evidence="1" id="KW-0285">Flavoprotein</keyword>
<dbReference type="SUPFAM" id="SSF51905">
    <property type="entry name" value="FAD/NAD(P)-binding domain"/>
    <property type="match status" value="1"/>
</dbReference>
<dbReference type="EMBL" id="BLVP01000036">
    <property type="protein sequence ID" value="GFM38353.1"/>
    <property type="molecule type" value="Genomic_DNA"/>
</dbReference>
<proteinExistence type="predicted"/>
<dbReference type="Gene3D" id="3.50.50.60">
    <property type="entry name" value="FAD/NAD(P)-binding domain"/>
    <property type="match status" value="2"/>
</dbReference>
<name>A0A7J0BXD3_9BACT</name>
<dbReference type="InterPro" id="IPR036188">
    <property type="entry name" value="FAD/NAD-bd_sf"/>
</dbReference>
<dbReference type="Proteomes" id="UP000503820">
    <property type="component" value="Unassembled WGS sequence"/>
</dbReference>